<proteinExistence type="predicted"/>
<feature type="transmembrane region" description="Helical" evidence="7">
    <location>
        <begin position="203"/>
        <end position="222"/>
    </location>
</feature>
<dbReference type="Gene3D" id="1.20.1720.10">
    <property type="entry name" value="Multidrug resistance protein D"/>
    <property type="match status" value="1"/>
</dbReference>
<dbReference type="PANTHER" id="PTHR42718">
    <property type="entry name" value="MAJOR FACILITATOR SUPERFAMILY MULTIDRUG TRANSPORTER MFSC"/>
    <property type="match status" value="1"/>
</dbReference>
<name>A0A2W5DYS4_9BURK</name>
<reference evidence="9 10" key="1">
    <citation type="submission" date="2017-08" db="EMBL/GenBank/DDBJ databases">
        <title>Infants hospitalized years apart are colonized by the same room-sourced microbial strains.</title>
        <authorList>
            <person name="Brooks B."/>
            <person name="Olm M.R."/>
            <person name="Firek B.A."/>
            <person name="Baker R."/>
            <person name="Thomas B.C."/>
            <person name="Morowitz M.J."/>
            <person name="Banfield J.F."/>
        </authorList>
    </citation>
    <scope>NUCLEOTIDE SEQUENCE [LARGE SCALE GENOMIC DNA]</scope>
    <source>
        <strain evidence="9">S2_012_000_R2_81</strain>
    </source>
</reference>
<organism evidence="9 10">
    <name type="scientific">Roseateles depolymerans</name>
    <dbReference type="NCBI Taxonomy" id="76731"/>
    <lineage>
        <taxon>Bacteria</taxon>
        <taxon>Pseudomonadati</taxon>
        <taxon>Pseudomonadota</taxon>
        <taxon>Betaproteobacteria</taxon>
        <taxon>Burkholderiales</taxon>
        <taxon>Sphaerotilaceae</taxon>
        <taxon>Roseateles</taxon>
    </lineage>
</organism>
<feature type="transmembrane region" description="Helical" evidence="7">
    <location>
        <begin position="142"/>
        <end position="164"/>
    </location>
</feature>
<dbReference type="PANTHER" id="PTHR42718:SF46">
    <property type="entry name" value="BLR6921 PROTEIN"/>
    <property type="match status" value="1"/>
</dbReference>
<evidence type="ECO:0000313" key="10">
    <source>
        <dbReference type="Proteomes" id="UP000249633"/>
    </source>
</evidence>
<dbReference type="CDD" id="cd17503">
    <property type="entry name" value="MFS_LmrB_MDR_like"/>
    <property type="match status" value="1"/>
</dbReference>
<gene>
    <name evidence="9" type="ORF">DI603_03080</name>
</gene>
<evidence type="ECO:0000313" key="9">
    <source>
        <dbReference type="EMBL" id="PZP35763.1"/>
    </source>
</evidence>
<feature type="transmembrane region" description="Helical" evidence="7">
    <location>
        <begin position="109"/>
        <end position="130"/>
    </location>
</feature>
<dbReference type="Proteomes" id="UP000249633">
    <property type="component" value="Unassembled WGS sequence"/>
</dbReference>
<feature type="transmembrane region" description="Helical" evidence="7">
    <location>
        <begin position="401"/>
        <end position="424"/>
    </location>
</feature>
<feature type="transmembrane region" description="Helical" evidence="7">
    <location>
        <begin position="234"/>
        <end position="252"/>
    </location>
</feature>
<keyword evidence="6 7" id="KW-0472">Membrane</keyword>
<evidence type="ECO:0000256" key="4">
    <source>
        <dbReference type="ARBA" id="ARBA00022692"/>
    </source>
</evidence>
<dbReference type="InterPro" id="IPR011701">
    <property type="entry name" value="MFS"/>
</dbReference>
<evidence type="ECO:0000256" key="7">
    <source>
        <dbReference type="SAM" id="Phobius"/>
    </source>
</evidence>
<dbReference type="Gene3D" id="1.20.1250.20">
    <property type="entry name" value="MFS general substrate transporter like domains"/>
    <property type="match status" value="1"/>
</dbReference>
<comment type="caution">
    <text evidence="9">The sequence shown here is derived from an EMBL/GenBank/DDBJ whole genome shotgun (WGS) entry which is preliminary data.</text>
</comment>
<evidence type="ECO:0000256" key="6">
    <source>
        <dbReference type="ARBA" id="ARBA00023136"/>
    </source>
</evidence>
<sequence>MTVPVSAPAVPESSLRILLWLVAVGFFMQTLDATIVNTALPAMAQSLGESPLRMQSVIVAYSLTMAMLIPASGWMADRFGTRRVYVAAILLFVAGSVLCAVSASLSMLVVARVVQGMGGALLLPVGRLAVLRAFPRERFLQAMSFVTIPGLIGPLIGPTLGGWLSETWSWHWIFLINVPVGLLGCVATLRYMRGQALPQPGRFDFAGYGLLAFGMVALSLALDGLASLGLRQASVLVLMIFGLASLAAYWLHAARRPDPLFSPQLFHVGALRIGLLGNLFSRLGSSCMPFLIPLLLQVTLGYSPAQAGLAMLPVAIASMLMKPLTTPLITRWGYRRVLVVNTLLVGLSMASFVWATPEQPLAWRIVQLAAFGAVNSMQFTAMNTLTLKDLGPAMASSGNSLLSMVQMLAMGMGVAAAGAVLAAFRDYFVGAEAVAETLKAFHATFVCMGLITVASAGIFWQLSATESQLAAESKGKADLPDHG</sequence>
<evidence type="ECO:0000256" key="5">
    <source>
        <dbReference type="ARBA" id="ARBA00022989"/>
    </source>
</evidence>
<evidence type="ECO:0000256" key="2">
    <source>
        <dbReference type="ARBA" id="ARBA00022448"/>
    </source>
</evidence>
<feature type="transmembrane region" description="Helical" evidence="7">
    <location>
        <begin position="170"/>
        <end position="191"/>
    </location>
</feature>
<dbReference type="InterPro" id="IPR020846">
    <property type="entry name" value="MFS_dom"/>
</dbReference>
<dbReference type="PRINTS" id="PR01036">
    <property type="entry name" value="TCRTETB"/>
</dbReference>
<feature type="domain" description="Major facilitator superfamily (MFS) profile" evidence="8">
    <location>
        <begin position="18"/>
        <end position="467"/>
    </location>
</feature>
<comment type="subcellular location">
    <subcellularLocation>
        <location evidence="1">Cell membrane</location>
        <topology evidence="1">Multi-pass membrane protein</topology>
    </subcellularLocation>
</comment>
<feature type="transmembrane region" description="Helical" evidence="7">
    <location>
        <begin position="52"/>
        <end position="72"/>
    </location>
</feature>
<keyword evidence="3" id="KW-1003">Cell membrane</keyword>
<dbReference type="InterPro" id="IPR036259">
    <property type="entry name" value="MFS_trans_sf"/>
</dbReference>
<dbReference type="SUPFAM" id="SSF103473">
    <property type="entry name" value="MFS general substrate transporter"/>
    <property type="match status" value="1"/>
</dbReference>
<keyword evidence="2" id="KW-0813">Transport</keyword>
<accession>A0A2W5DYS4</accession>
<feature type="transmembrane region" description="Helical" evidence="7">
    <location>
        <begin position="17"/>
        <end position="40"/>
    </location>
</feature>
<evidence type="ECO:0000256" key="3">
    <source>
        <dbReference type="ARBA" id="ARBA00022475"/>
    </source>
</evidence>
<feature type="transmembrane region" description="Helical" evidence="7">
    <location>
        <begin position="440"/>
        <end position="460"/>
    </location>
</feature>
<dbReference type="EMBL" id="QFOD01000002">
    <property type="protein sequence ID" value="PZP35763.1"/>
    <property type="molecule type" value="Genomic_DNA"/>
</dbReference>
<feature type="transmembrane region" description="Helical" evidence="7">
    <location>
        <begin position="273"/>
        <end position="296"/>
    </location>
</feature>
<feature type="transmembrane region" description="Helical" evidence="7">
    <location>
        <begin position="302"/>
        <end position="321"/>
    </location>
</feature>
<dbReference type="PROSITE" id="PS50850">
    <property type="entry name" value="MFS"/>
    <property type="match status" value="1"/>
</dbReference>
<feature type="transmembrane region" description="Helical" evidence="7">
    <location>
        <begin position="361"/>
        <end position="381"/>
    </location>
</feature>
<dbReference type="InterPro" id="IPR004638">
    <property type="entry name" value="EmrB-like"/>
</dbReference>
<evidence type="ECO:0000259" key="8">
    <source>
        <dbReference type="PROSITE" id="PS50850"/>
    </source>
</evidence>
<keyword evidence="5 7" id="KW-1133">Transmembrane helix</keyword>
<dbReference type="AlphaFoldDB" id="A0A2W5DYS4"/>
<evidence type="ECO:0000256" key="1">
    <source>
        <dbReference type="ARBA" id="ARBA00004651"/>
    </source>
</evidence>
<keyword evidence="4 7" id="KW-0812">Transmembrane</keyword>
<dbReference type="GO" id="GO:0005886">
    <property type="term" value="C:plasma membrane"/>
    <property type="evidence" value="ECO:0007669"/>
    <property type="project" value="UniProtKB-SubCell"/>
</dbReference>
<feature type="transmembrane region" description="Helical" evidence="7">
    <location>
        <begin position="84"/>
        <end position="103"/>
    </location>
</feature>
<dbReference type="Pfam" id="PF07690">
    <property type="entry name" value="MFS_1"/>
    <property type="match status" value="1"/>
</dbReference>
<dbReference type="NCBIfam" id="NF007799">
    <property type="entry name" value="PRK10504.1"/>
    <property type="match status" value="1"/>
</dbReference>
<dbReference type="NCBIfam" id="TIGR00711">
    <property type="entry name" value="efflux_EmrB"/>
    <property type="match status" value="1"/>
</dbReference>
<feature type="transmembrane region" description="Helical" evidence="7">
    <location>
        <begin position="333"/>
        <end position="355"/>
    </location>
</feature>
<dbReference type="GO" id="GO:0022857">
    <property type="term" value="F:transmembrane transporter activity"/>
    <property type="evidence" value="ECO:0007669"/>
    <property type="project" value="InterPro"/>
</dbReference>
<protein>
    <submittedName>
        <fullName evidence="9">MFS transporter</fullName>
    </submittedName>
</protein>